<dbReference type="EMBL" id="MT732450">
    <property type="protein sequence ID" value="QQO97248.1"/>
    <property type="molecule type" value="Genomic_DNA"/>
</dbReference>
<sequence length="157" mass="18517">MIEFIKQAAEVAIPRIIKQTPSLKAKEVREDITDVNPRDIPKFMDDNKIPDTADWDGDENGYDGWYPGKIYLSWTVPTPTTLEDHLIYRRRVFTTIMFQTLYHILIANGYTRKGFSSTKLRNFKGTTTYDMVVAKEWERLEEYYLMSFKLKEDESSR</sequence>
<gene>
    <name evidence="1" type="ORF">Colly1_147</name>
</gene>
<dbReference type="Proteomes" id="UP000693899">
    <property type="component" value="Segment"/>
</dbReference>
<organism evidence="1 2">
    <name type="scientific">Maribacter phage Colly_1</name>
    <dbReference type="NCBI Taxonomy" id="2745691"/>
    <lineage>
        <taxon>Viruses</taxon>
        <taxon>Duplodnaviria</taxon>
        <taxon>Heunggongvirae</taxon>
        <taxon>Uroviricota</taxon>
        <taxon>Caudoviricetes</taxon>
        <taxon>Molycolviridae</taxon>
        <taxon>Mollyvirus</taxon>
        <taxon>Mollyvirus colly</taxon>
    </lineage>
</organism>
<proteinExistence type="predicted"/>
<protein>
    <submittedName>
        <fullName evidence="1">Uncharacterized protein</fullName>
    </submittedName>
</protein>
<keyword evidence="2" id="KW-1185">Reference proteome</keyword>
<evidence type="ECO:0000313" key="2">
    <source>
        <dbReference type="Proteomes" id="UP000693899"/>
    </source>
</evidence>
<accession>A0A8E4XXU0</accession>
<evidence type="ECO:0000313" key="1">
    <source>
        <dbReference type="EMBL" id="QQO97248.1"/>
    </source>
</evidence>
<reference evidence="1" key="1">
    <citation type="submission" date="2020-07" db="EMBL/GenBank/DDBJ databases">
        <title>Highly diverse flavobacterial phages as mortality factor during North Sea spring blooms.</title>
        <authorList>
            <person name="Bartlau N."/>
            <person name="Wichels A."/>
            <person name="Krohne G."/>
            <person name="Adriaenssens E.M."/>
            <person name="Heins A."/>
            <person name="Fuchs B.M."/>
            <person name="Amann R."/>
            <person name="Moraru C."/>
        </authorList>
    </citation>
    <scope>NUCLEOTIDE SEQUENCE</scope>
</reference>
<name>A0A8E4XXU0_9CAUD</name>